<dbReference type="Gene3D" id="3.40.1710.10">
    <property type="entry name" value="abc type-2 transporter like domain"/>
    <property type="match status" value="1"/>
</dbReference>
<feature type="domain" description="ABC-2 type transporter transmembrane" evidence="7">
    <location>
        <begin position="621"/>
        <end position="732"/>
    </location>
</feature>
<evidence type="ECO:0000313" key="9">
    <source>
        <dbReference type="EMBL" id="EFU82931.1"/>
    </source>
</evidence>
<dbReference type="InterPro" id="IPR017500">
    <property type="entry name" value="Phage_infect_YhgE_N"/>
</dbReference>
<comment type="caution">
    <text evidence="9">The sequence shown here is derived from an EMBL/GenBank/DDBJ whole genome shotgun (WGS) entry which is preliminary data.</text>
</comment>
<dbReference type="InterPro" id="IPR017501">
    <property type="entry name" value="Phage_infect_YhgE_C"/>
</dbReference>
<dbReference type="HOGENOM" id="CLU_004534_2_0_11"/>
<evidence type="ECO:0000256" key="6">
    <source>
        <dbReference type="SAM" id="Phobius"/>
    </source>
</evidence>
<evidence type="ECO:0000259" key="7">
    <source>
        <dbReference type="Pfam" id="PF01061"/>
    </source>
</evidence>
<dbReference type="NCBIfam" id="TIGR03061">
    <property type="entry name" value="pip_yhgE_Nterm"/>
    <property type="match status" value="1"/>
</dbReference>
<evidence type="ECO:0000256" key="5">
    <source>
        <dbReference type="SAM" id="MobiDB-lite"/>
    </source>
</evidence>
<dbReference type="RefSeq" id="WP_004010390.1">
    <property type="nucleotide sequence ID" value="NZ_GL622346.1"/>
</dbReference>
<dbReference type="GO" id="GO:0016020">
    <property type="term" value="C:membrane"/>
    <property type="evidence" value="ECO:0007669"/>
    <property type="project" value="UniProtKB-SubCell"/>
</dbReference>
<dbReference type="InterPro" id="IPR051328">
    <property type="entry name" value="T7SS_ABC-Transporter"/>
</dbReference>
<gene>
    <name evidence="9" type="ORF">HMPREF0576_0261</name>
</gene>
<keyword evidence="10" id="KW-1185">Reference proteome</keyword>
<proteinExistence type="predicted"/>
<reference evidence="9 10" key="1">
    <citation type="submission" date="2010-12" db="EMBL/GenBank/DDBJ databases">
        <authorList>
            <person name="Muzny D."/>
            <person name="Qin X."/>
            <person name="Deng J."/>
            <person name="Jiang H."/>
            <person name="Liu Y."/>
            <person name="Qu J."/>
            <person name="Song X.-Z."/>
            <person name="Zhang L."/>
            <person name="Thornton R."/>
            <person name="Coyle M."/>
            <person name="Francisco L."/>
            <person name="Jackson L."/>
            <person name="Javaid M."/>
            <person name="Korchina V."/>
            <person name="Kovar C."/>
            <person name="Mata R."/>
            <person name="Mathew T."/>
            <person name="Ngo R."/>
            <person name="Nguyen L."/>
            <person name="Nguyen N."/>
            <person name="Okwuonu G."/>
            <person name="Ongeri F."/>
            <person name="Pham C."/>
            <person name="Simmons D."/>
            <person name="Wilczek-Boney K."/>
            <person name="Hale W."/>
            <person name="Jakkamsetti A."/>
            <person name="Pham P."/>
            <person name="Ruth R."/>
            <person name="San Lucas F."/>
            <person name="Warren J."/>
            <person name="Zhang J."/>
            <person name="Zhao Z."/>
            <person name="Zhou C."/>
            <person name="Zhu D."/>
            <person name="Lee S."/>
            <person name="Bess C."/>
            <person name="Blankenburg K."/>
            <person name="Forbes L."/>
            <person name="Fu Q."/>
            <person name="Gubbala S."/>
            <person name="Hirani K."/>
            <person name="Jayaseelan J.C."/>
            <person name="Lara F."/>
            <person name="Munidasa M."/>
            <person name="Palculict T."/>
            <person name="Patil S."/>
            <person name="Pu L.-L."/>
            <person name="Saada N."/>
            <person name="Tang L."/>
            <person name="Weissenberger G."/>
            <person name="Zhu Y."/>
            <person name="Hemphill L."/>
            <person name="Shang Y."/>
            <person name="Youmans B."/>
            <person name="Ayvaz T."/>
            <person name="Ross M."/>
            <person name="Santibanez J."/>
            <person name="Aqrawi P."/>
            <person name="Gross S."/>
            <person name="Joshi V."/>
            <person name="Fowler G."/>
            <person name="Nazareth L."/>
            <person name="Reid J."/>
            <person name="Worley K."/>
            <person name="Petrosino J."/>
            <person name="Highlander S."/>
            <person name="Gibbs R."/>
        </authorList>
    </citation>
    <scope>NUCLEOTIDE SEQUENCE [LARGE SCALE GENOMIC DNA]</scope>
    <source>
        <strain evidence="9 10">ATCC 35242</strain>
    </source>
</reference>
<evidence type="ECO:0000256" key="1">
    <source>
        <dbReference type="ARBA" id="ARBA00004141"/>
    </source>
</evidence>
<evidence type="ECO:0000313" key="10">
    <source>
        <dbReference type="Proteomes" id="UP000003343"/>
    </source>
</evidence>
<feature type="domain" description="ABC-2 type transporter transmembrane" evidence="8">
    <location>
        <begin position="23"/>
        <end position="165"/>
    </location>
</feature>
<comment type="subcellular location">
    <subcellularLocation>
        <location evidence="1">Membrane</location>
        <topology evidence="1">Multi-pass membrane protein</topology>
    </subcellularLocation>
</comment>
<sequence>MNKVLFIIRDDFRQIRSSVMVRIFMVLLITVPLFFTWFNVLATWDPFSNSGRLQIAVASTDEGYTSKLLNVKVNVGDTVLKELAVNDRFDWVLTSKDQALEGARSGEYYAAIVLPEDFSQSMFTFYAGGAAPADITLYTNEKKNPLSANLTTQGAQGVTAQINTTFSRTLAEVAVGIAEDVSSYLGTADTQAALNRLSNRLESLCAQLNSGANTVSSLSTVIGSAVPLATGAKQLAAGVQDSFDEAVGDTVGSGVNSTGGTDNPFAVVSSGLDDAVSLAAGNISNLQNQFDNLLDSTNSTTQSTAAAIEELQTLLNKQISGFQKTRDVIEQSLGSDGADLLGKDPTVDRFLAEMDAAIARQQSLSKQLGTIAADLHRGVPLDSDLRESARHAIAEAQQAIDTARSNYENNLQPKIESLRENLDSAGKNEEVFRSYLEAMQTDLSESSGGMMASMRRSQKTLVDTAQKMRDGASRLDRAREQITSTRGEVDLDQIATTLGADPKSFARLISSPVAVQRNAVFPVATFGVGMAPLFTVIALWVGALLAGVFLRTDVSPNVGQRYLDSVAARKHPDTAASADTDAAESSRSVEPGTKPGETAPTPAVKSAVKAAVKKPVFTGAQEYLGRYFLFWVIGMAQSTLLMIGLIVFVEIEPAHPFLLILAGWIISTVFTNIVYTLVVALSNAGKALAVVLLVLQISAAGGAYPLELLPQWFQNISPWLPATYAINLMRSAIAGIYAGDFAYNLVIILVFLIPNLVLGLVLRHTIAGRIHDMTKAIEKRRSCSRGLSLRGPIGIVSFVN</sequence>
<dbReference type="Pfam" id="PF12698">
    <property type="entry name" value="ABC2_membrane_3"/>
    <property type="match status" value="1"/>
</dbReference>
<keyword evidence="2 6" id="KW-0812">Transmembrane</keyword>
<organism evidence="9 10">
    <name type="scientific">Mobiluncus holmesii ATCC 35242</name>
    <dbReference type="NCBI Taxonomy" id="887899"/>
    <lineage>
        <taxon>Bacteria</taxon>
        <taxon>Bacillati</taxon>
        <taxon>Actinomycetota</taxon>
        <taxon>Actinomycetes</taxon>
        <taxon>Actinomycetales</taxon>
        <taxon>Actinomycetaceae</taxon>
        <taxon>Mobiluncus</taxon>
    </lineage>
</organism>
<feature type="transmembrane region" description="Helical" evidence="6">
    <location>
        <begin position="21"/>
        <end position="44"/>
    </location>
</feature>
<feature type="transmembrane region" description="Helical" evidence="6">
    <location>
        <begin position="687"/>
        <end position="706"/>
    </location>
</feature>
<dbReference type="EMBL" id="AEPZ01000001">
    <property type="protein sequence ID" value="EFU82931.1"/>
    <property type="molecule type" value="Genomic_DNA"/>
</dbReference>
<feature type="transmembrane region" description="Helical" evidence="6">
    <location>
        <begin position="628"/>
        <end position="651"/>
    </location>
</feature>
<name>E6M1B2_9ACTO</name>
<feature type="compositionally biased region" description="Low complexity" evidence="5">
    <location>
        <begin position="574"/>
        <end position="586"/>
    </location>
</feature>
<feature type="transmembrane region" description="Helical" evidence="6">
    <location>
        <begin position="526"/>
        <end position="550"/>
    </location>
</feature>
<dbReference type="GO" id="GO:0140359">
    <property type="term" value="F:ABC-type transporter activity"/>
    <property type="evidence" value="ECO:0007669"/>
    <property type="project" value="InterPro"/>
</dbReference>
<evidence type="ECO:0000256" key="4">
    <source>
        <dbReference type="ARBA" id="ARBA00023136"/>
    </source>
</evidence>
<evidence type="ECO:0000259" key="8">
    <source>
        <dbReference type="Pfam" id="PF12698"/>
    </source>
</evidence>
<evidence type="ECO:0000256" key="2">
    <source>
        <dbReference type="ARBA" id="ARBA00022692"/>
    </source>
</evidence>
<protein>
    <submittedName>
        <fullName evidence="9">YhgE/Pip domain protein</fullName>
    </submittedName>
</protein>
<dbReference type="Proteomes" id="UP000003343">
    <property type="component" value="Unassembled WGS sequence"/>
</dbReference>
<dbReference type="PANTHER" id="PTHR43077:SF10">
    <property type="entry name" value="TRANSPORT PERMEASE PROTEIN"/>
    <property type="match status" value="1"/>
</dbReference>
<dbReference type="NCBIfam" id="TIGR03062">
    <property type="entry name" value="pip_yhgE_Cterm"/>
    <property type="match status" value="1"/>
</dbReference>
<dbReference type="InterPro" id="IPR013525">
    <property type="entry name" value="ABC2_TM"/>
</dbReference>
<dbReference type="PANTHER" id="PTHR43077">
    <property type="entry name" value="TRANSPORT PERMEASE YVFS-RELATED"/>
    <property type="match status" value="1"/>
</dbReference>
<keyword evidence="4 6" id="KW-0472">Membrane</keyword>
<feature type="transmembrane region" description="Helical" evidence="6">
    <location>
        <begin position="657"/>
        <end position="680"/>
    </location>
</feature>
<keyword evidence="3 6" id="KW-1133">Transmembrane helix</keyword>
<dbReference type="AlphaFoldDB" id="E6M1B2"/>
<accession>E6M1B2</accession>
<feature type="transmembrane region" description="Helical" evidence="6">
    <location>
        <begin position="741"/>
        <end position="762"/>
    </location>
</feature>
<dbReference type="Pfam" id="PF01061">
    <property type="entry name" value="ABC2_membrane"/>
    <property type="match status" value="1"/>
</dbReference>
<feature type="region of interest" description="Disordered" evidence="5">
    <location>
        <begin position="573"/>
        <end position="602"/>
    </location>
</feature>
<evidence type="ECO:0000256" key="3">
    <source>
        <dbReference type="ARBA" id="ARBA00022989"/>
    </source>
</evidence>